<protein>
    <submittedName>
        <fullName evidence="2">Uncharacterized protein</fullName>
    </submittedName>
</protein>
<reference evidence="2" key="2">
    <citation type="submission" date="2020-11" db="EMBL/GenBank/DDBJ databases">
        <authorList>
            <person name="McCartney M.A."/>
            <person name="Auch B."/>
            <person name="Kono T."/>
            <person name="Mallez S."/>
            <person name="Becker A."/>
            <person name="Gohl D.M."/>
            <person name="Silverstein K.A.T."/>
            <person name="Koren S."/>
            <person name="Bechman K.B."/>
            <person name="Herman A."/>
            <person name="Abrahante J.E."/>
            <person name="Garbe J."/>
        </authorList>
    </citation>
    <scope>NUCLEOTIDE SEQUENCE</scope>
    <source>
        <strain evidence="2">Duluth1</strain>
        <tissue evidence="2">Whole animal</tissue>
    </source>
</reference>
<proteinExistence type="predicted"/>
<name>A0A9D4GKE4_DREPO</name>
<reference evidence="2" key="1">
    <citation type="journal article" date="2019" name="bioRxiv">
        <title>The Genome of the Zebra Mussel, Dreissena polymorpha: A Resource for Invasive Species Research.</title>
        <authorList>
            <person name="McCartney M.A."/>
            <person name="Auch B."/>
            <person name="Kono T."/>
            <person name="Mallez S."/>
            <person name="Zhang Y."/>
            <person name="Obille A."/>
            <person name="Becker A."/>
            <person name="Abrahante J.E."/>
            <person name="Garbe J."/>
            <person name="Badalamenti J.P."/>
            <person name="Herman A."/>
            <person name="Mangelson H."/>
            <person name="Liachko I."/>
            <person name="Sullivan S."/>
            <person name="Sone E.D."/>
            <person name="Koren S."/>
            <person name="Silverstein K.A.T."/>
            <person name="Beckman K.B."/>
            <person name="Gohl D.M."/>
        </authorList>
    </citation>
    <scope>NUCLEOTIDE SEQUENCE</scope>
    <source>
        <strain evidence="2">Duluth1</strain>
        <tissue evidence="2">Whole animal</tissue>
    </source>
</reference>
<dbReference type="Gene3D" id="2.120.10.30">
    <property type="entry name" value="TolB, C-terminal domain"/>
    <property type="match status" value="1"/>
</dbReference>
<keyword evidence="3" id="KW-1185">Reference proteome</keyword>
<accession>A0A9D4GKE4</accession>
<comment type="caution">
    <text evidence="2">The sequence shown here is derived from an EMBL/GenBank/DDBJ whole genome shotgun (WGS) entry which is preliminary data.</text>
</comment>
<dbReference type="SUPFAM" id="SSF63829">
    <property type="entry name" value="Calcium-dependent phosphotriesterase"/>
    <property type="match status" value="1"/>
</dbReference>
<feature type="coiled-coil region" evidence="1">
    <location>
        <begin position="1"/>
        <end position="42"/>
    </location>
</feature>
<sequence>MKEMKDTLTKLQASSKNAVDKCISLRDELQQLRDAVQDISDKSRLELSFIATRKCEDKIERYENFLKENSLQVKVSITFQPNSEIVQYLSKLSGLGRIEHSTQTLKLQDDPNKSQHNVLVADVGNKKCDPLSPGHVAVTLNDEKTGIHEVQFIKVNNRQLMTGMKLQLQHTSRGIAFHKGDLYITTDTALYKYTIYEEKSDSDTVYMCAVSPTGDTLYITNASQDKLLTLASDGSVLAIFTDAVDPGAVHVTPAGQVLLCGCSSHIILQVNSKGRRKLATLATQEDGIQSPVSICYNRHTACIIVGLLENNSILVFKADNLNLPCECVVVHL</sequence>
<dbReference type="EMBL" id="JAIWYP010000005">
    <property type="protein sequence ID" value="KAH3818814.1"/>
    <property type="molecule type" value="Genomic_DNA"/>
</dbReference>
<dbReference type="Proteomes" id="UP000828390">
    <property type="component" value="Unassembled WGS sequence"/>
</dbReference>
<evidence type="ECO:0000313" key="2">
    <source>
        <dbReference type="EMBL" id="KAH3818814.1"/>
    </source>
</evidence>
<organism evidence="2 3">
    <name type="scientific">Dreissena polymorpha</name>
    <name type="common">Zebra mussel</name>
    <name type="synonym">Mytilus polymorpha</name>
    <dbReference type="NCBI Taxonomy" id="45954"/>
    <lineage>
        <taxon>Eukaryota</taxon>
        <taxon>Metazoa</taxon>
        <taxon>Spiralia</taxon>
        <taxon>Lophotrochozoa</taxon>
        <taxon>Mollusca</taxon>
        <taxon>Bivalvia</taxon>
        <taxon>Autobranchia</taxon>
        <taxon>Heteroconchia</taxon>
        <taxon>Euheterodonta</taxon>
        <taxon>Imparidentia</taxon>
        <taxon>Neoheterodontei</taxon>
        <taxon>Myida</taxon>
        <taxon>Dreissenoidea</taxon>
        <taxon>Dreissenidae</taxon>
        <taxon>Dreissena</taxon>
    </lineage>
</organism>
<dbReference type="AlphaFoldDB" id="A0A9D4GKE4"/>
<evidence type="ECO:0000313" key="3">
    <source>
        <dbReference type="Proteomes" id="UP000828390"/>
    </source>
</evidence>
<gene>
    <name evidence="2" type="ORF">DPMN_120540</name>
</gene>
<keyword evidence="1" id="KW-0175">Coiled coil</keyword>
<dbReference type="InterPro" id="IPR011042">
    <property type="entry name" value="6-blade_b-propeller_TolB-like"/>
</dbReference>
<evidence type="ECO:0000256" key="1">
    <source>
        <dbReference type="SAM" id="Coils"/>
    </source>
</evidence>